<protein>
    <submittedName>
        <fullName evidence="1">Putative glycosyl</fullName>
    </submittedName>
</protein>
<dbReference type="EMBL" id="MCBQ01015030">
    <property type="protein sequence ID" value="RKF62108.1"/>
    <property type="molecule type" value="Genomic_DNA"/>
</dbReference>
<comment type="caution">
    <text evidence="1">The sequence shown here is derived from an EMBL/GenBank/DDBJ whole genome shotgun (WGS) entry which is preliminary data.</text>
</comment>
<organism evidence="1 2">
    <name type="scientific">Golovinomyces cichoracearum</name>
    <dbReference type="NCBI Taxonomy" id="62708"/>
    <lineage>
        <taxon>Eukaryota</taxon>
        <taxon>Fungi</taxon>
        <taxon>Dikarya</taxon>
        <taxon>Ascomycota</taxon>
        <taxon>Pezizomycotina</taxon>
        <taxon>Leotiomycetes</taxon>
        <taxon>Erysiphales</taxon>
        <taxon>Erysiphaceae</taxon>
        <taxon>Golovinomyces</taxon>
    </lineage>
</organism>
<evidence type="ECO:0000313" key="2">
    <source>
        <dbReference type="Proteomes" id="UP000283383"/>
    </source>
</evidence>
<sequence length="125" mass="14497">MKIYNEDKKYGGSPSELFDDKYETFCENCDMIGISHEERSKAFRIILKDVALEHYRAIARENKEAIPPLEVLYSSFKNVFEGQEHQQMILAKWNELSLLSVIEEQVGPKDVEKALTSLIVRLRTT</sequence>
<accession>A0A420HXB1</accession>
<name>A0A420HXB1_9PEZI</name>
<dbReference type="AlphaFoldDB" id="A0A420HXB1"/>
<proteinExistence type="predicted"/>
<gene>
    <name evidence="1" type="ORF">GcM3_150016</name>
</gene>
<evidence type="ECO:0000313" key="1">
    <source>
        <dbReference type="EMBL" id="RKF62108.1"/>
    </source>
</evidence>
<keyword evidence="2" id="KW-1185">Reference proteome</keyword>
<reference evidence="1 2" key="1">
    <citation type="journal article" date="2018" name="BMC Genomics">
        <title>Comparative genome analyses reveal sequence features reflecting distinct modes of host-adaptation between dicot and monocot powdery mildew.</title>
        <authorList>
            <person name="Wu Y."/>
            <person name="Ma X."/>
            <person name="Pan Z."/>
            <person name="Kale S.D."/>
            <person name="Song Y."/>
            <person name="King H."/>
            <person name="Zhang Q."/>
            <person name="Presley C."/>
            <person name="Deng X."/>
            <person name="Wei C.I."/>
            <person name="Xiao S."/>
        </authorList>
    </citation>
    <scope>NUCLEOTIDE SEQUENCE [LARGE SCALE GENOMIC DNA]</scope>
    <source>
        <strain evidence="1">UMSG3</strain>
    </source>
</reference>
<dbReference type="Proteomes" id="UP000283383">
    <property type="component" value="Unassembled WGS sequence"/>
</dbReference>